<feature type="region of interest" description="Disordered" evidence="1">
    <location>
        <begin position="44"/>
        <end position="93"/>
    </location>
</feature>
<evidence type="ECO:0000256" key="1">
    <source>
        <dbReference type="SAM" id="MobiDB-lite"/>
    </source>
</evidence>
<dbReference type="AlphaFoldDB" id="A0A7R8UNT9"/>
<evidence type="ECO:0000313" key="3">
    <source>
        <dbReference type="Proteomes" id="UP000594454"/>
    </source>
</evidence>
<reference evidence="2 3" key="1">
    <citation type="submission" date="2020-11" db="EMBL/GenBank/DDBJ databases">
        <authorList>
            <person name="Wallbank WR R."/>
            <person name="Pardo Diaz C."/>
            <person name="Kozak K."/>
            <person name="Martin S."/>
            <person name="Jiggins C."/>
            <person name="Moest M."/>
            <person name="Warren A I."/>
            <person name="Generalovic N T."/>
            <person name="Byers J.R.P. K."/>
            <person name="Montejo-Kovacevich G."/>
            <person name="Yen C E."/>
        </authorList>
    </citation>
    <scope>NUCLEOTIDE SEQUENCE [LARGE SCALE GENOMIC DNA]</scope>
</reference>
<dbReference type="InParanoid" id="A0A7R8UNT9"/>
<sequence length="120" mass="13726">MVWREPTSHAEDCYFCMTAVSGFSQKSKHTITYPNIPSEIRPVEHSNLLPVPTPTENCNLDSEESKTEQNALSPEEDVPHSCQDKDFTPIDLDEPKLLTQELNDLVRNLDPFKPNNIDYH</sequence>
<gene>
    <name evidence="2" type="ORF">HERILL_LOCUS6981</name>
</gene>
<keyword evidence="3" id="KW-1185">Reference proteome</keyword>
<proteinExistence type="predicted"/>
<dbReference type="Proteomes" id="UP000594454">
    <property type="component" value="Chromosome 3"/>
</dbReference>
<protein>
    <submittedName>
        <fullName evidence="2">Uncharacterized protein</fullName>
    </submittedName>
</protein>
<organism evidence="2 3">
    <name type="scientific">Hermetia illucens</name>
    <name type="common">Black soldier fly</name>
    <dbReference type="NCBI Taxonomy" id="343691"/>
    <lineage>
        <taxon>Eukaryota</taxon>
        <taxon>Metazoa</taxon>
        <taxon>Ecdysozoa</taxon>
        <taxon>Arthropoda</taxon>
        <taxon>Hexapoda</taxon>
        <taxon>Insecta</taxon>
        <taxon>Pterygota</taxon>
        <taxon>Neoptera</taxon>
        <taxon>Endopterygota</taxon>
        <taxon>Diptera</taxon>
        <taxon>Brachycera</taxon>
        <taxon>Stratiomyomorpha</taxon>
        <taxon>Stratiomyidae</taxon>
        <taxon>Hermetiinae</taxon>
        <taxon>Hermetia</taxon>
    </lineage>
</organism>
<accession>A0A7R8UNT9</accession>
<evidence type="ECO:0000313" key="2">
    <source>
        <dbReference type="EMBL" id="CAD7084065.1"/>
    </source>
</evidence>
<name>A0A7R8UNT9_HERIL</name>
<feature type="compositionally biased region" description="Basic and acidic residues" evidence="1">
    <location>
        <begin position="77"/>
        <end position="93"/>
    </location>
</feature>
<dbReference type="EMBL" id="LR899011">
    <property type="protein sequence ID" value="CAD7084065.1"/>
    <property type="molecule type" value="Genomic_DNA"/>
</dbReference>